<feature type="transmembrane region" description="Helical" evidence="6">
    <location>
        <begin position="94"/>
        <end position="112"/>
    </location>
</feature>
<dbReference type="GO" id="GO:0045494">
    <property type="term" value="P:photoreceptor cell maintenance"/>
    <property type="evidence" value="ECO:0007669"/>
    <property type="project" value="TreeGrafter"/>
</dbReference>
<feature type="transmembrane region" description="Helical" evidence="6">
    <location>
        <begin position="55"/>
        <end position="73"/>
    </location>
</feature>
<evidence type="ECO:0000256" key="5">
    <source>
        <dbReference type="ARBA" id="ARBA00023136"/>
    </source>
</evidence>
<sequence length="205" mass="23226">MWWFQQGLSFLPSALVICSSAAILFPYVIGVLLNHIDPFVPYISDTGVLPPERCLFGIMLCFASFLAISTMYVRYKQVSALNPEEPKILRLNKAGLVIGMVICFGICIIANFQKNVAYFMHSFGCFLAFGLGIIYILLQTIISYKMQPRIHGKDIFWIRFTMLLWCIVSILSLGISTSILFSLSGTDFLQKIRWNPQEKVSLIFS</sequence>
<feature type="transmembrane region" description="Helical" evidence="6">
    <location>
        <begin position="118"/>
        <end position="144"/>
    </location>
</feature>
<dbReference type="KEGG" id="tsr:106548873"/>
<dbReference type="InterPro" id="IPR019402">
    <property type="entry name" value="CWH43_N"/>
</dbReference>
<dbReference type="Pfam" id="PF10277">
    <property type="entry name" value="Frag1"/>
    <property type="match status" value="1"/>
</dbReference>
<evidence type="ECO:0000256" key="3">
    <source>
        <dbReference type="ARBA" id="ARBA00022692"/>
    </source>
</evidence>
<proteinExistence type="inferred from homology"/>
<evidence type="ECO:0000313" key="9">
    <source>
        <dbReference type="RefSeq" id="XP_013921842.1"/>
    </source>
</evidence>
<dbReference type="CTD" id="128338"/>
<feature type="domain" description="CWH43-like N-terminal" evidence="7">
    <location>
        <begin position="8"/>
        <end position="177"/>
    </location>
</feature>
<feature type="transmembrane region" description="Helical" evidence="6">
    <location>
        <begin position="12"/>
        <end position="35"/>
    </location>
</feature>
<dbReference type="OrthoDB" id="191706at2759"/>
<protein>
    <submittedName>
        <fullName evidence="9">DNA damage-regulated autophagy modulator protein 2</fullName>
    </submittedName>
</protein>
<keyword evidence="5 6" id="KW-0472">Membrane</keyword>
<comment type="similarity">
    <text evidence="2">Belongs to the DRAM/TMEM150 family.</text>
</comment>
<dbReference type="GO" id="GO:0012505">
    <property type="term" value="C:endomembrane system"/>
    <property type="evidence" value="ECO:0007669"/>
    <property type="project" value="UniProtKB-SubCell"/>
</dbReference>
<gene>
    <name evidence="9" type="primary">DRAM2</name>
</gene>
<dbReference type="RefSeq" id="XP_013921842.1">
    <property type="nucleotide sequence ID" value="XM_014066367.1"/>
</dbReference>
<feature type="transmembrane region" description="Helical" evidence="6">
    <location>
        <begin position="156"/>
        <end position="181"/>
    </location>
</feature>
<dbReference type="GO" id="GO:0010506">
    <property type="term" value="P:regulation of autophagy"/>
    <property type="evidence" value="ECO:0007669"/>
    <property type="project" value="TreeGrafter"/>
</dbReference>
<reference evidence="9" key="1">
    <citation type="submission" date="2025-08" db="UniProtKB">
        <authorList>
            <consortium name="RefSeq"/>
        </authorList>
    </citation>
    <scope>IDENTIFICATION</scope>
    <source>
        <tissue evidence="9">Skeletal muscle</tissue>
    </source>
</reference>
<dbReference type="Proteomes" id="UP000504617">
    <property type="component" value="Unplaced"/>
</dbReference>
<evidence type="ECO:0000256" key="2">
    <source>
        <dbReference type="ARBA" id="ARBA00006565"/>
    </source>
</evidence>
<dbReference type="GeneID" id="106548873"/>
<evidence type="ECO:0000259" key="7">
    <source>
        <dbReference type="Pfam" id="PF10277"/>
    </source>
</evidence>
<dbReference type="PANTHER" id="PTHR21324">
    <property type="entry name" value="FASTING-INDUCIBLE INTEGRAL MEMBRANE PROTEIN TM6P1-RELATED"/>
    <property type="match status" value="1"/>
</dbReference>
<name>A0A6I9YCI1_9SAUR</name>
<dbReference type="AlphaFoldDB" id="A0A6I9YCI1"/>
<keyword evidence="4 6" id="KW-1133">Transmembrane helix</keyword>
<evidence type="ECO:0000256" key="4">
    <source>
        <dbReference type="ARBA" id="ARBA00022989"/>
    </source>
</evidence>
<accession>A0A6I9YCI1</accession>
<dbReference type="InterPro" id="IPR050911">
    <property type="entry name" value="DRAM/TMEM150_Autophagy_Mod"/>
</dbReference>
<comment type="subcellular location">
    <subcellularLocation>
        <location evidence="1">Endomembrane system</location>
        <topology evidence="1">Multi-pass membrane protein</topology>
    </subcellularLocation>
</comment>
<evidence type="ECO:0000313" key="8">
    <source>
        <dbReference type="Proteomes" id="UP000504617"/>
    </source>
</evidence>
<dbReference type="GO" id="GO:0005764">
    <property type="term" value="C:lysosome"/>
    <property type="evidence" value="ECO:0007669"/>
    <property type="project" value="TreeGrafter"/>
</dbReference>
<evidence type="ECO:0000256" key="6">
    <source>
        <dbReference type="SAM" id="Phobius"/>
    </source>
</evidence>
<dbReference type="PANTHER" id="PTHR21324:SF10">
    <property type="entry name" value="DNA DAMAGE-REGULATED AUTOPHAGY MODULATOR PROTEIN 2"/>
    <property type="match status" value="1"/>
</dbReference>
<evidence type="ECO:0000256" key="1">
    <source>
        <dbReference type="ARBA" id="ARBA00004127"/>
    </source>
</evidence>
<keyword evidence="8" id="KW-1185">Reference proteome</keyword>
<keyword evidence="3 6" id="KW-0812">Transmembrane</keyword>
<organism evidence="8 9">
    <name type="scientific">Thamnophis sirtalis</name>
    <dbReference type="NCBI Taxonomy" id="35019"/>
    <lineage>
        <taxon>Eukaryota</taxon>
        <taxon>Metazoa</taxon>
        <taxon>Chordata</taxon>
        <taxon>Craniata</taxon>
        <taxon>Vertebrata</taxon>
        <taxon>Euteleostomi</taxon>
        <taxon>Lepidosauria</taxon>
        <taxon>Squamata</taxon>
        <taxon>Bifurcata</taxon>
        <taxon>Unidentata</taxon>
        <taxon>Episquamata</taxon>
        <taxon>Toxicofera</taxon>
        <taxon>Serpentes</taxon>
        <taxon>Colubroidea</taxon>
        <taxon>Colubridae</taxon>
        <taxon>Natricinae</taxon>
        <taxon>Thamnophis</taxon>
    </lineage>
</organism>